<protein>
    <submittedName>
        <fullName evidence="2">General secretion pathway protein GspM</fullName>
    </submittedName>
</protein>
<sequence>MKPIERLSAGWRAAVLPLAPAARRARQRYQALAPRERLLVNGAAALLGAALVFTVLIEPALDSVRKLRDELPRLRGQAAMVADLTTQAATLRSKRTGPAATWPTAADIGASLERAGLPADHWKVAEPGPGDSITVAVTEIPSSALLRWLENTAGDWGLMVKTVALTRATNANGRPLPGLVNGSVTLALPDPQARS</sequence>
<keyword evidence="1" id="KW-0812">Transmembrane</keyword>
<reference evidence="2 3" key="1">
    <citation type="submission" date="2016-09" db="EMBL/GenBank/DDBJ databases">
        <title>Phylogenomics of Achromobacter.</title>
        <authorList>
            <person name="Jeukens J."/>
            <person name="Freschi L."/>
            <person name="Vincent A.T."/>
            <person name="Emond-Rheault J.-G."/>
            <person name="Kukavica-Ibrulj I."/>
            <person name="Charette S.J."/>
            <person name="Levesque R.C."/>
        </authorList>
    </citation>
    <scope>NUCLEOTIDE SEQUENCE [LARGE SCALE GENOMIC DNA]</scope>
    <source>
        <strain evidence="2 3">AUS488</strain>
    </source>
</reference>
<gene>
    <name evidence="2" type="ORF">BIZ92_22920</name>
</gene>
<proteinExistence type="predicted"/>
<dbReference type="RefSeq" id="WP_076410746.1">
    <property type="nucleotide sequence ID" value="NZ_AP028040.1"/>
</dbReference>
<organism evidence="2 3">
    <name type="scientific">Alcaligenes xylosoxydans xylosoxydans</name>
    <name type="common">Achromobacter xylosoxidans</name>
    <dbReference type="NCBI Taxonomy" id="85698"/>
    <lineage>
        <taxon>Bacteria</taxon>
        <taxon>Pseudomonadati</taxon>
        <taxon>Pseudomonadota</taxon>
        <taxon>Betaproteobacteria</taxon>
        <taxon>Burkholderiales</taxon>
        <taxon>Alcaligenaceae</taxon>
        <taxon>Achromobacter</taxon>
    </lineage>
</organism>
<dbReference type="GO" id="GO:0015627">
    <property type="term" value="C:type II protein secretion system complex"/>
    <property type="evidence" value="ECO:0007669"/>
    <property type="project" value="InterPro"/>
</dbReference>
<keyword evidence="1" id="KW-1133">Transmembrane helix</keyword>
<feature type="transmembrane region" description="Helical" evidence="1">
    <location>
        <begin position="40"/>
        <end position="61"/>
    </location>
</feature>
<dbReference type="EMBL" id="MJMN01000009">
    <property type="protein sequence ID" value="OMG89672.1"/>
    <property type="molecule type" value="Genomic_DNA"/>
</dbReference>
<dbReference type="InterPro" id="IPR007690">
    <property type="entry name" value="T2SS_GspM"/>
</dbReference>
<evidence type="ECO:0000313" key="3">
    <source>
        <dbReference type="Proteomes" id="UP000187251"/>
    </source>
</evidence>
<dbReference type="GO" id="GO:0015628">
    <property type="term" value="P:protein secretion by the type II secretion system"/>
    <property type="evidence" value="ECO:0007669"/>
    <property type="project" value="InterPro"/>
</dbReference>
<dbReference type="OrthoDB" id="8666953at2"/>
<keyword evidence="1" id="KW-0472">Membrane</keyword>
<dbReference type="Pfam" id="PF04612">
    <property type="entry name" value="T2SSM"/>
    <property type="match status" value="1"/>
</dbReference>
<accession>A0A1R1JVM9</accession>
<dbReference type="Proteomes" id="UP000187251">
    <property type="component" value="Unassembled WGS sequence"/>
</dbReference>
<dbReference type="AlphaFoldDB" id="A0A1R1JVM9"/>
<name>A0A1R1JVM9_ALCXX</name>
<evidence type="ECO:0000256" key="1">
    <source>
        <dbReference type="SAM" id="Phobius"/>
    </source>
</evidence>
<comment type="caution">
    <text evidence="2">The sequence shown here is derived from an EMBL/GenBank/DDBJ whole genome shotgun (WGS) entry which is preliminary data.</text>
</comment>
<evidence type="ECO:0000313" key="2">
    <source>
        <dbReference type="EMBL" id="OMG89672.1"/>
    </source>
</evidence>